<dbReference type="GO" id="GO:0016787">
    <property type="term" value="F:hydrolase activity"/>
    <property type="evidence" value="ECO:0007669"/>
    <property type="project" value="UniProtKB-KW"/>
</dbReference>
<dbReference type="InterPro" id="IPR049730">
    <property type="entry name" value="SNF2/RAD54-like_C"/>
</dbReference>
<dbReference type="InterPro" id="IPR000330">
    <property type="entry name" value="SNF2_N"/>
</dbReference>
<feature type="domain" description="Helicase ATP-binding" evidence="6">
    <location>
        <begin position="855"/>
        <end position="980"/>
    </location>
</feature>
<dbReference type="GO" id="GO:0005634">
    <property type="term" value="C:nucleus"/>
    <property type="evidence" value="ECO:0007669"/>
    <property type="project" value="TreeGrafter"/>
</dbReference>
<dbReference type="Pfam" id="PF00892">
    <property type="entry name" value="EamA"/>
    <property type="match status" value="2"/>
</dbReference>
<dbReference type="InterPro" id="IPR037185">
    <property type="entry name" value="EmrE-like"/>
</dbReference>
<keyword evidence="3" id="KW-0067">ATP-binding</keyword>
<feature type="region of interest" description="Disordered" evidence="4">
    <location>
        <begin position="1302"/>
        <end position="1343"/>
    </location>
</feature>
<dbReference type="SUPFAM" id="SSF52540">
    <property type="entry name" value="P-loop containing nucleoside triphosphate hydrolases"/>
    <property type="match status" value="2"/>
</dbReference>
<dbReference type="InterPro" id="IPR014001">
    <property type="entry name" value="Helicase_ATP-bd"/>
</dbReference>
<feature type="transmembrane region" description="Helical" evidence="5">
    <location>
        <begin position="253"/>
        <end position="274"/>
    </location>
</feature>
<dbReference type="GO" id="GO:0008094">
    <property type="term" value="F:ATP-dependent activity, acting on DNA"/>
    <property type="evidence" value="ECO:0007669"/>
    <property type="project" value="TreeGrafter"/>
</dbReference>
<dbReference type="PROSITE" id="PS51194">
    <property type="entry name" value="HELICASE_CTER"/>
    <property type="match status" value="1"/>
</dbReference>
<dbReference type="InterPro" id="IPR050628">
    <property type="entry name" value="SNF2_RAD54_helicase_TF"/>
</dbReference>
<feature type="compositionally biased region" description="Basic and acidic residues" evidence="4">
    <location>
        <begin position="980"/>
        <end position="992"/>
    </location>
</feature>
<evidence type="ECO:0000313" key="8">
    <source>
        <dbReference type="EMBL" id="ODV58941.1"/>
    </source>
</evidence>
<feature type="transmembrane region" description="Helical" evidence="5">
    <location>
        <begin position="55"/>
        <end position="74"/>
    </location>
</feature>
<feature type="domain" description="Helicase C-terminal" evidence="7">
    <location>
        <begin position="1393"/>
        <end position="1542"/>
    </location>
</feature>
<dbReference type="InterPro" id="IPR038718">
    <property type="entry name" value="SNF2-like_sf"/>
</dbReference>
<keyword evidence="5" id="KW-0472">Membrane</keyword>
<evidence type="ECO:0000259" key="7">
    <source>
        <dbReference type="PROSITE" id="PS51194"/>
    </source>
</evidence>
<feature type="region of interest" description="Disordered" evidence="4">
    <location>
        <begin position="977"/>
        <end position="998"/>
    </location>
</feature>
<keyword evidence="5" id="KW-0812">Transmembrane</keyword>
<keyword evidence="1" id="KW-0547">Nucleotide-binding</keyword>
<evidence type="ECO:0000256" key="5">
    <source>
        <dbReference type="SAM" id="Phobius"/>
    </source>
</evidence>
<evidence type="ECO:0000256" key="3">
    <source>
        <dbReference type="ARBA" id="ARBA00022840"/>
    </source>
</evidence>
<dbReference type="InterPro" id="IPR000620">
    <property type="entry name" value="EamA_dom"/>
</dbReference>
<dbReference type="EMBL" id="KV454488">
    <property type="protein sequence ID" value="ODV58941.1"/>
    <property type="molecule type" value="Genomic_DNA"/>
</dbReference>
<protein>
    <recommendedName>
        <fullName evidence="10">P-loop containing nucleoside triphosphate hydrolase protein</fullName>
    </recommendedName>
</protein>
<dbReference type="Pfam" id="PF00271">
    <property type="entry name" value="Helicase_C"/>
    <property type="match status" value="1"/>
</dbReference>
<dbReference type="GO" id="GO:0005524">
    <property type="term" value="F:ATP binding"/>
    <property type="evidence" value="ECO:0007669"/>
    <property type="project" value="UniProtKB-KW"/>
</dbReference>
<feature type="transmembrane region" description="Helical" evidence="5">
    <location>
        <begin position="124"/>
        <end position="148"/>
    </location>
</feature>
<dbReference type="SUPFAM" id="SSF103481">
    <property type="entry name" value="Multidrug resistance efflux transporter EmrE"/>
    <property type="match status" value="2"/>
</dbReference>
<dbReference type="GO" id="GO:0006281">
    <property type="term" value="P:DNA repair"/>
    <property type="evidence" value="ECO:0007669"/>
    <property type="project" value="TreeGrafter"/>
</dbReference>
<evidence type="ECO:0000256" key="2">
    <source>
        <dbReference type="ARBA" id="ARBA00022801"/>
    </source>
</evidence>
<feature type="transmembrane region" description="Helical" evidence="5">
    <location>
        <begin position="286"/>
        <end position="305"/>
    </location>
</feature>
<dbReference type="InParanoid" id="A0A1D2VBF2"/>
<feature type="transmembrane region" description="Helical" evidence="5">
    <location>
        <begin position="219"/>
        <end position="241"/>
    </location>
</feature>
<dbReference type="CDD" id="cd18793">
    <property type="entry name" value="SF2_C_SNF"/>
    <property type="match status" value="1"/>
</dbReference>
<dbReference type="CDD" id="cd18008">
    <property type="entry name" value="DEXDc_SHPRH-like"/>
    <property type="match status" value="1"/>
</dbReference>
<dbReference type="PROSITE" id="PS51192">
    <property type="entry name" value="HELICASE_ATP_BIND_1"/>
    <property type="match status" value="1"/>
</dbReference>
<dbReference type="GO" id="GO:0016020">
    <property type="term" value="C:membrane"/>
    <property type="evidence" value="ECO:0007669"/>
    <property type="project" value="InterPro"/>
</dbReference>
<reference evidence="9" key="1">
    <citation type="submission" date="2016-05" db="EMBL/GenBank/DDBJ databases">
        <title>Comparative genomics of biotechnologically important yeasts.</title>
        <authorList>
            <consortium name="DOE Joint Genome Institute"/>
            <person name="Riley R."/>
            <person name="Haridas S."/>
            <person name="Wolfe K.H."/>
            <person name="Lopes M.R."/>
            <person name="Hittinger C.T."/>
            <person name="Goker M."/>
            <person name="Salamov A."/>
            <person name="Wisecaver J."/>
            <person name="Long T.M."/>
            <person name="Aerts A.L."/>
            <person name="Barry K."/>
            <person name="Choi C."/>
            <person name="Clum A."/>
            <person name="Coughlan A.Y."/>
            <person name="Deshpande S."/>
            <person name="Douglass A.P."/>
            <person name="Hanson S.J."/>
            <person name="Klenk H.-P."/>
            <person name="Labutti K."/>
            <person name="Lapidus A."/>
            <person name="Lindquist E."/>
            <person name="Lipzen A."/>
            <person name="Meier-Kolthoff J.P."/>
            <person name="Ohm R.A."/>
            <person name="Otillar R.P."/>
            <person name="Pangilinan J."/>
            <person name="Peng Y."/>
            <person name="Rokas A."/>
            <person name="Rosa C.A."/>
            <person name="Scheuner C."/>
            <person name="Sibirny A.A."/>
            <person name="Slot J.C."/>
            <person name="Stielow J.B."/>
            <person name="Sun H."/>
            <person name="Kurtzman C.P."/>
            <person name="Blackwell M."/>
            <person name="Grigoriev I.V."/>
            <person name="Jeffries T.W."/>
        </authorList>
    </citation>
    <scope>NUCLEOTIDE SEQUENCE [LARGE SCALE GENOMIC DNA]</scope>
    <source>
        <strain evidence="9">DSM 1968</strain>
    </source>
</reference>
<keyword evidence="9" id="KW-1185">Reference proteome</keyword>
<dbReference type="PANTHER" id="PTHR45626">
    <property type="entry name" value="TRANSCRIPTION TERMINATION FACTOR 2-RELATED"/>
    <property type="match status" value="1"/>
</dbReference>
<dbReference type="RefSeq" id="XP_020045248.1">
    <property type="nucleotide sequence ID" value="XM_020189284.1"/>
</dbReference>
<dbReference type="SMART" id="SM00490">
    <property type="entry name" value="HELICc"/>
    <property type="match status" value="1"/>
</dbReference>
<name>A0A1D2VBF2_9ASCO</name>
<feature type="transmembrane region" description="Helical" evidence="5">
    <location>
        <begin position="154"/>
        <end position="173"/>
    </location>
</feature>
<dbReference type="SMART" id="SM00487">
    <property type="entry name" value="DEXDc"/>
    <property type="match status" value="1"/>
</dbReference>
<accession>A0A1D2VBF2</accession>
<dbReference type="Proteomes" id="UP000095038">
    <property type="component" value="Unassembled WGS sequence"/>
</dbReference>
<feature type="transmembrane region" description="Helical" evidence="5">
    <location>
        <begin position="94"/>
        <end position="112"/>
    </location>
</feature>
<keyword evidence="2" id="KW-0378">Hydrolase</keyword>
<dbReference type="InterPro" id="IPR001650">
    <property type="entry name" value="Helicase_C-like"/>
</dbReference>
<evidence type="ECO:0000256" key="4">
    <source>
        <dbReference type="SAM" id="MobiDB-lite"/>
    </source>
</evidence>
<gene>
    <name evidence="8" type="ORF">ASCRUDRAFT_15071</name>
</gene>
<dbReference type="STRING" id="1344418.A0A1D2VBF2"/>
<proteinExistence type="predicted"/>
<evidence type="ECO:0000256" key="1">
    <source>
        <dbReference type="ARBA" id="ARBA00022741"/>
    </source>
</evidence>
<dbReference type="PANTHER" id="PTHR45626:SF51">
    <property type="entry name" value="SNF2-RELATED DOMAIN-CONTAINING PROTEIN"/>
    <property type="match status" value="1"/>
</dbReference>
<keyword evidence="5" id="KW-1133">Transmembrane helix</keyword>
<evidence type="ECO:0000313" key="9">
    <source>
        <dbReference type="Proteomes" id="UP000095038"/>
    </source>
</evidence>
<dbReference type="Gene3D" id="3.40.50.10810">
    <property type="entry name" value="Tandem AAA-ATPase domain"/>
    <property type="match status" value="1"/>
</dbReference>
<dbReference type="Gene3D" id="3.40.50.300">
    <property type="entry name" value="P-loop containing nucleotide triphosphate hydrolases"/>
    <property type="match status" value="1"/>
</dbReference>
<feature type="transmembrane region" description="Helical" evidence="5">
    <location>
        <begin position="180"/>
        <end position="199"/>
    </location>
</feature>
<dbReference type="InterPro" id="IPR027417">
    <property type="entry name" value="P-loop_NTPase"/>
</dbReference>
<evidence type="ECO:0000259" key="6">
    <source>
        <dbReference type="PROSITE" id="PS51192"/>
    </source>
</evidence>
<sequence length="1741" mass="201656">MSVSTPLLDTTFYDISSDEETYQNDNRSLFSTLSISTLNTFNNIKHRILDFYDRNIGLGYVMIAMFASSLMLVGTKLLEFDDDYQKAMHPLQILFVRMIFTVIICWTYMYFVPIPDAPWGPKKFRFLLCLRGVIGFFGVFGLYYSVLYLSVSDAVVITFLNPSIVALEAFIILRENYSLFEGIAATLSFGGVILIARPASIFGQSQDFDDNIESPDNSLRASAVVVALWGVFCAASVVIILRHMGNKVHTLITVQYFSLYCLIVSALGLIFIPSLSSVWPHTLKQWLLLLLVSVCGFCNQFFLTLGVQKEKKAGRAALMNYTQMMWALVWDIVIFNHLPSVLSFIGFTVILGSALAVLLLKPKDNNYNLLQSIAKTANNLHNLIPLGVLYFYGFPRLACQEAIAPDGWHWLSLPFALSPNFTVNGTNHSLSNLVLDLRYLFERSQIRITYKIFGFQLLVLRIYVVPRDIENHEFISTLNNYFSRGKSIHWHQDKYRKILSNLIEILDFDRDSWNLHKSIYTKSQKYDKKILVFPCLKDHFETFSAHQFGVNMHLPFPNYDKVASENQFYLNFHLNRLINQKSVTQFISSNFKIDSCDKILIDLYNSIHFNKLDLNKTQNSLLTSKNNLKSDFSVSYFELEELISNVTNDNIQGFKSSLYVFQRESIIKMLCQEFNSNSNLLPNLFAFTTKEKNPINNQNFYFDIQNFSFLKNGDYYKIPKGGILAENMGLGKTCMCLALICLTKYQLPTVSHDTFSKFLFFKQENLIEAKKVKKLTELCIDQMNEKLVPWRQYRNFIPEIYICDLYKNPPFVNIATEYFADTNLQIRRSQRIFEQNKNKDNNNNSRKILISSSTLIICPDNLVKQWENEIDKHIESQFLNVFLAPIYLTFPDPSDLLDYDIVMISFSTFSRELLNNHSPLLDIYWKRIIVDEGHGMSSKSSKKVELSKKIFAERRWAITGTPTAGLTDLHLNEDLSYEGDTNKTEKNDENPKSLDSSENSNEYIIKGKFSSKDDLQKLGLIISGFLRIEPWSRDFSCWHKLIVKPFFNNSYGSVQKLKDLLNSTIIRHNLVDIQIESDLPPLHHKAIFLNPSFHNKLALNLFTSVLAINAVTSERVDQDYMFHPKNGKDLKTLITNLQRATFYWTGFSRYDVENSLAISEKSLKMIRSNGEPYYNPEDRKLLEKSIKVAKQALSNDIWETNSVLHEMSYFVSGLPSLYVESFANSIISYQKHTIGLYSFLQLSAIQNFFFKNRFLKDEDEKKLEKNLFNSSWIGWDESWKNKDKTHKNSKVTDVQTIEIVEQNLEKQEENSKGTSTPSPKRKSELTIRLTSSNPKSKNRMGDSDYHHDYGYNHIRNKSPILLKSKNKILISETKNAKIIGTLSAKLSYLASRLLEHQLTSIKSLVFYQFEDSAYYLIEILDLLGVNYFLYSSFISIAERNKKLDEFSKFDDGGVCLIMDLKLAAHGLTIVSATRVYFINPVWKKATEAQAIKRCHRIGQNKPVYVETLILKGTLEEEMYKRRHTMNNKNEFTENKTDEENLNQIEQMDTNKEVFEDNYMRDYFSKHEFVEINENELEYSSFLALSTSKKMLLVDDYKFFSEKRFDKNQILKYLKEDKFGLDKHLGIVDKETGIRKWYISLFTEMALRKVNRFNKSFKRISAKNTGNYGKKFIDKLDNVSKLSTKPSDHKAILKNPKKRLLIKITLSEELNKLGIEKRLKKDGDKVLSKKPPKKKKKLRFCE</sequence>
<dbReference type="GeneID" id="30962920"/>
<organism evidence="8 9">
    <name type="scientific">Ascoidea rubescens DSM 1968</name>
    <dbReference type="NCBI Taxonomy" id="1344418"/>
    <lineage>
        <taxon>Eukaryota</taxon>
        <taxon>Fungi</taxon>
        <taxon>Dikarya</taxon>
        <taxon>Ascomycota</taxon>
        <taxon>Saccharomycotina</taxon>
        <taxon>Saccharomycetes</taxon>
        <taxon>Ascoideaceae</taxon>
        <taxon>Ascoidea</taxon>
    </lineage>
</organism>
<evidence type="ECO:0008006" key="10">
    <source>
        <dbReference type="Google" id="ProtNLM"/>
    </source>
</evidence>
<dbReference type="Pfam" id="PF00176">
    <property type="entry name" value="SNF2-rel_dom"/>
    <property type="match status" value="1"/>
</dbReference>
<dbReference type="OrthoDB" id="2801544at2759"/>